<evidence type="ECO:0000313" key="1">
    <source>
        <dbReference type="EMBL" id="MEA5609834.1"/>
    </source>
</evidence>
<keyword evidence="2" id="KW-1185">Reference proteome</keyword>
<sequence>MENKSCFHWIVKNNFDDADFWLVNKGSLKDLGNPVKEFQPYYTGLKCPVLIWPDYGYYLCVYFQQIGVWRKCGVGSTNYKNLRISDIRRVFNELSQQHSMQYNGGINVKVTY</sequence>
<dbReference type="Proteomes" id="UP001303285">
    <property type="component" value="Unassembled WGS sequence"/>
</dbReference>
<gene>
    <name evidence="1" type="ORF">VB695_17475</name>
</gene>
<protein>
    <submittedName>
        <fullName evidence="1">Uncharacterized protein</fullName>
    </submittedName>
</protein>
<evidence type="ECO:0000313" key="2">
    <source>
        <dbReference type="Proteomes" id="UP001303285"/>
    </source>
</evidence>
<organism evidence="1 2">
    <name type="scientific">Nodularia spumigena UHCC 0060</name>
    <dbReference type="NCBI Taxonomy" id="3110300"/>
    <lineage>
        <taxon>Bacteria</taxon>
        <taxon>Bacillati</taxon>
        <taxon>Cyanobacteriota</taxon>
        <taxon>Cyanophyceae</taxon>
        <taxon>Nostocales</taxon>
        <taxon>Nodulariaceae</taxon>
        <taxon>Nodularia</taxon>
    </lineage>
</organism>
<accession>A0ABU5UVL0</accession>
<proteinExistence type="predicted"/>
<name>A0ABU5UVL0_NODSP</name>
<reference evidence="1 2" key="1">
    <citation type="submission" date="2023-12" db="EMBL/GenBank/DDBJ databases">
        <title>Baltic Sea Cyanobacteria.</title>
        <authorList>
            <person name="Delbaje E."/>
            <person name="Fewer D.P."/>
            <person name="Shishido T.K."/>
        </authorList>
    </citation>
    <scope>NUCLEOTIDE SEQUENCE [LARGE SCALE GENOMIC DNA]</scope>
    <source>
        <strain evidence="1 2">UHCC 0060</strain>
    </source>
</reference>
<dbReference type="RefSeq" id="WP_323244498.1">
    <property type="nucleotide sequence ID" value="NZ_JAYGHK010000064.1"/>
</dbReference>
<comment type="caution">
    <text evidence="1">The sequence shown here is derived from an EMBL/GenBank/DDBJ whole genome shotgun (WGS) entry which is preliminary data.</text>
</comment>
<dbReference type="EMBL" id="JAYGHK010000064">
    <property type="protein sequence ID" value="MEA5609834.1"/>
    <property type="molecule type" value="Genomic_DNA"/>
</dbReference>